<comment type="caution">
    <text evidence="2">The sequence shown here is derived from an EMBL/GenBank/DDBJ whole genome shotgun (WGS) entry which is preliminary data.</text>
</comment>
<evidence type="ECO:0000256" key="1">
    <source>
        <dbReference type="SAM" id="Coils"/>
    </source>
</evidence>
<gene>
    <name evidence="2" type="ORF">DSM3645_26689</name>
</gene>
<sequence length="327" mass="35473">MWFVACCALMSGADSEPAQPTPSTAVIVVVGEPGEAQYAEMFANWADRWKEATAKGESSFTCIGLTSADLAKQEDREILRETLAALAKEPPETLWVVLIGHGTFDGKKAKFNLRGADITATELAERLAPLSCRTAIINCASASGPFVSELAQANRVVLAATQSGYEQNFARFGGYLSQAIGDAAGDLDKDGQTSLLEAWLAAAQQTQEYYDSDARLATEHSLLDDNGDDNGDGKGTPADWFRGIHLIKRSKDATLPDGTFANQFILVPGEDALVLSAEQREQRDALERQLAELRQQKGELAEGEYLNRLEAILLPLAKIYQSMEQPK</sequence>
<dbReference type="Proteomes" id="UP000004358">
    <property type="component" value="Unassembled WGS sequence"/>
</dbReference>
<name>A3ZY68_9BACT</name>
<organism evidence="2 3">
    <name type="scientific">Blastopirellula marina DSM 3645</name>
    <dbReference type="NCBI Taxonomy" id="314230"/>
    <lineage>
        <taxon>Bacteria</taxon>
        <taxon>Pseudomonadati</taxon>
        <taxon>Planctomycetota</taxon>
        <taxon>Planctomycetia</taxon>
        <taxon>Pirellulales</taxon>
        <taxon>Pirellulaceae</taxon>
        <taxon>Blastopirellula</taxon>
    </lineage>
</organism>
<protein>
    <submittedName>
        <fullName evidence="2">Uncharacterized protein</fullName>
    </submittedName>
</protein>
<evidence type="ECO:0000313" key="3">
    <source>
        <dbReference type="Proteomes" id="UP000004358"/>
    </source>
</evidence>
<dbReference type="EMBL" id="AANZ01000020">
    <property type="protein sequence ID" value="EAQ78539.1"/>
    <property type="molecule type" value="Genomic_DNA"/>
</dbReference>
<dbReference type="HOGENOM" id="CLU_058420_0_0_0"/>
<dbReference type="eggNOG" id="COG4249">
    <property type="taxonomic scope" value="Bacteria"/>
</dbReference>
<keyword evidence="1" id="KW-0175">Coiled coil</keyword>
<dbReference type="AlphaFoldDB" id="A3ZY68"/>
<proteinExistence type="predicted"/>
<dbReference type="STRING" id="314230.DSM3645_26689"/>
<accession>A3ZY68</accession>
<reference evidence="2 3" key="1">
    <citation type="submission" date="2006-02" db="EMBL/GenBank/DDBJ databases">
        <authorList>
            <person name="Amann R."/>
            <person name="Ferriera S."/>
            <person name="Johnson J."/>
            <person name="Kravitz S."/>
            <person name="Halpern A."/>
            <person name="Remington K."/>
            <person name="Beeson K."/>
            <person name="Tran B."/>
            <person name="Rogers Y.-H."/>
            <person name="Friedman R."/>
            <person name="Venter J.C."/>
        </authorList>
    </citation>
    <scope>NUCLEOTIDE SEQUENCE [LARGE SCALE GENOMIC DNA]</scope>
    <source>
        <strain evidence="2 3">DSM 3645</strain>
    </source>
</reference>
<feature type="coiled-coil region" evidence="1">
    <location>
        <begin position="276"/>
        <end position="303"/>
    </location>
</feature>
<evidence type="ECO:0000313" key="2">
    <source>
        <dbReference type="EMBL" id="EAQ78539.1"/>
    </source>
</evidence>